<comment type="subunit">
    <text evidence="5">Binds ribosomal protein uS19.</text>
</comment>
<organism evidence="8 9">
    <name type="scientific">Candidatus Nanopelagicus abundans</name>
    <dbReference type="NCBI Taxonomy" id="1884916"/>
    <lineage>
        <taxon>Bacteria</taxon>
        <taxon>Bacillati</taxon>
        <taxon>Actinomycetota</taxon>
        <taxon>Actinomycetes</taxon>
        <taxon>Candidatus Nanopelagicales</taxon>
        <taxon>Candidatus Nanopelagicaceae</taxon>
        <taxon>Candidatus Nanopelagicus</taxon>
    </lineage>
</organism>
<dbReference type="EMBL" id="CP016779">
    <property type="protein sequence ID" value="ASY23738.1"/>
    <property type="molecule type" value="Genomic_DNA"/>
</dbReference>
<feature type="domain" description="RimM N-terminal" evidence="6">
    <location>
        <begin position="4"/>
        <end position="80"/>
    </location>
</feature>
<dbReference type="InterPro" id="IPR056792">
    <property type="entry name" value="PRC_RimM"/>
</dbReference>
<dbReference type="KEGG" id="nab:B1sIIB91_02230"/>
<evidence type="ECO:0000256" key="2">
    <source>
        <dbReference type="ARBA" id="ARBA00022517"/>
    </source>
</evidence>
<dbReference type="Pfam" id="PF01782">
    <property type="entry name" value="RimM"/>
    <property type="match status" value="1"/>
</dbReference>
<dbReference type="GO" id="GO:0005840">
    <property type="term" value="C:ribosome"/>
    <property type="evidence" value="ECO:0007669"/>
    <property type="project" value="InterPro"/>
</dbReference>
<keyword evidence="2 5" id="KW-0690">Ribosome biogenesis</keyword>
<evidence type="ECO:0000256" key="4">
    <source>
        <dbReference type="ARBA" id="ARBA00023186"/>
    </source>
</evidence>
<dbReference type="GO" id="GO:0006364">
    <property type="term" value="P:rRNA processing"/>
    <property type="evidence" value="ECO:0007669"/>
    <property type="project" value="UniProtKB-UniRule"/>
</dbReference>
<feature type="domain" description="Ribosome maturation factor RimM PRC barrel" evidence="7">
    <location>
        <begin position="95"/>
        <end position="161"/>
    </location>
</feature>
<dbReference type="AlphaFoldDB" id="A0A249L3S2"/>
<accession>A0A249L3S2</accession>
<name>A0A249L3S2_9ACTN</name>
<dbReference type="RefSeq" id="WP_095688014.1">
    <property type="nucleotide sequence ID" value="NZ_CP016779.1"/>
</dbReference>
<dbReference type="SUPFAM" id="SSF50346">
    <property type="entry name" value="PRC-barrel domain"/>
    <property type="match status" value="1"/>
</dbReference>
<dbReference type="GO" id="GO:0043022">
    <property type="term" value="F:ribosome binding"/>
    <property type="evidence" value="ECO:0007669"/>
    <property type="project" value="InterPro"/>
</dbReference>
<dbReference type="Proteomes" id="UP000217210">
    <property type="component" value="Chromosome"/>
</dbReference>
<dbReference type="Gene3D" id="2.40.30.60">
    <property type="entry name" value="RimM"/>
    <property type="match status" value="1"/>
</dbReference>
<evidence type="ECO:0000256" key="5">
    <source>
        <dbReference type="HAMAP-Rule" id="MF_00014"/>
    </source>
</evidence>
<sequence>MQLVVGRIGRAHGVLGEATIEVRTDDADQRFSIGNKLTLDNGKELEIKSSRWHNQVLLLSFIGINDRNQIEELRDQLMSADVDINQLAPGEYHYQQLIGCEVFLEKGDLVGVVTEIVKLPGQDLLSIERNGKEVLVPMVAAIIISIDVEKKKIVINPPEGLLDVAL</sequence>
<dbReference type="InterPro" id="IPR011961">
    <property type="entry name" value="RimM"/>
</dbReference>
<dbReference type="NCBIfam" id="TIGR02273">
    <property type="entry name" value="16S_RimM"/>
    <property type="match status" value="1"/>
</dbReference>
<dbReference type="InterPro" id="IPR009000">
    <property type="entry name" value="Transl_B-barrel_sf"/>
</dbReference>
<reference evidence="8 9" key="1">
    <citation type="submission" date="2016-07" db="EMBL/GenBank/DDBJ databases">
        <title>High microdiversification within the ubiquitous acI lineage of Actinobacteria.</title>
        <authorList>
            <person name="Neuenschwander S.M."/>
            <person name="Salcher M."/>
            <person name="Ghai R."/>
            <person name="Pernthaler J."/>
        </authorList>
    </citation>
    <scope>NUCLEOTIDE SEQUENCE [LARGE SCALE GENOMIC DNA]</scope>
    <source>
        <strain evidence="8">MMS-IIB-91</strain>
    </source>
</reference>
<dbReference type="InterPro" id="IPR036976">
    <property type="entry name" value="RimM_N_sf"/>
</dbReference>
<dbReference type="GO" id="GO:0005737">
    <property type="term" value="C:cytoplasm"/>
    <property type="evidence" value="ECO:0007669"/>
    <property type="project" value="UniProtKB-SubCell"/>
</dbReference>
<comment type="subcellular location">
    <subcellularLocation>
        <location evidence="5">Cytoplasm</location>
    </subcellularLocation>
</comment>
<dbReference type="PANTHER" id="PTHR33692">
    <property type="entry name" value="RIBOSOME MATURATION FACTOR RIMM"/>
    <property type="match status" value="1"/>
</dbReference>
<evidence type="ECO:0000256" key="1">
    <source>
        <dbReference type="ARBA" id="ARBA00022490"/>
    </source>
</evidence>
<protein>
    <recommendedName>
        <fullName evidence="5">Ribosome maturation factor RimM</fullName>
    </recommendedName>
</protein>
<keyword evidence="9" id="KW-1185">Reference proteome</keyword>
<dbReference type="PANTHER" id="PTHR33692:SF1">
    <property type="entry name" value="RIBOSOME MATURATION FACTOR RIMM"/>
    <property type="match status" value="1"/>
</dbReference>
<evidence type="ECO:0000259" key="7">
    <source>
        <dbReference type="Pfam" id="PF24986"/>
    </source>
</evidence>
<dbReference type="OrthoDB" id="5381335at2"/>
<comment type="similarity">
    <text evidence="5">Belongs to the RimM family.</text>
</comment>
<dbReference type="GO" id="GO:0042274">
    <property type="term" value="P:ribosomal small subunit biogenesis"/>
    <property type="evidence" value="ECO:0007669"/>
    <property type="project" value="UniProtKB-UniRule"/>
</dbReference>
<keyword evidence="4 5" id="KW-0143">Chaperone</keyword>
<dbReference type="InterPro" id="IPR011033">
    <property type="entry name" value="PRC_barrel-like_sf"/>
</dbReference>
<dbReference type="HAMAP" id="MF_00014">
    <property type="entry name" value="Ribosome_mat_RimM"/>
    <property type="match status" value="1"/>
</dbReference>
<gene>
    <name evidence="5" type="primary">rimM</name>
    <name evidence="8" type="ORF">B1sIIB91_02230</name>
</gene>
<dbReference type="Gene3D" id="2.30.30.240">
    <property type="entry name" value="PRC-barrel domain"/>
    <property type="match status" value="1"/>
</dbReference>
<keyword evidence="3 5" id="KW-0698">rRNA processing</keyword>
<comment type="domain">
    <text evidence="5">The PRC barrel domain binds ribosomal protein uS19.</text>
</comment>
<proteinExistence type="inferred from homology"/>
<dbReference type="InterPro" id="IPR002676">
    <property type="entry name" value="RimM_N"/>
</dbReference>
<comment type="function">
    <text evidence="5">An accessory protein needed during the final step in the assembly of 30S ribosomal subunit, possibly for assembly of the head region. Essential for efficient processing of 16S rRNA. May be needed both before and after RbfA during the maturation of 16S rRNA. It has affinity for free ribosomal 30S subunits but not for 70S ribosomes.</text>
</comment>
<keyword evidence="1 5" id="KW-0963">Cytoplasm</keyword>
<evidence type="ECO:0000256" key="3">
    <source>
        <dbReference type="ARBA" id="ARBA00022552"/>
    </source>
</evidence>
<evidence type="ECO:0000313" key="8">
    <source>
        <dbReference type="EMBL" id="ASY23738.1"/>
    </source>
</evidence>
<evidence type="ECO:0000259" key="6">
    <source>
        <dbReference type="Pfam" id="PF01782"/>
    </source>
</evidence>
<dbReference type="Pfam" id="PF24986">
    <property type="entry name" value="PRC_RimM"/>
    <property type="match status" value="1"/>
</dbReference>
<dbReference type="SUPFAM" id="SSF50447">
    <property type="entry name" value="Translation proteins"/>
    <property type="match status" value="1"/>
</dbReference>
<evidence type="ECO:0000313" key="9">
    <source>
        <dbReference type="Proteomes" id="UP000217210"/>
    </source>
</evidence>